<protein>
    <submittedName>
        <fullName evidence="1">RCG59304</fullName>
    </submittedName>
</protein>
<dbReference type="EMBL" id="CH474027">
    <property type="protein sequence ID" value="EDL76594.1"/>
    <property type="molecule type" value="Genomic_DNA"/>
</dbReference>
<proteinExistence type="predicted"/>
<name>A6K7Q1_RAT</name>
<reference evidence="2" key="1">
    <citation type="submission" date="2005-09" db="EMBL/GenBank/DDBJ databases">
        <authorList>
            <person name="Mural R.J."/>
            <person name="Li P.W."/>
            <person name="Adams M.D."/>
            <person name="Amanatides P.G."/>
            <person name="Baden-Tillson H."/>
            <person name="Barnstead M."/>
            <person name="Chin S.H."/>
            <person name="Dew I."/>
            <person name="Evans C.A."/>
            <person name="Ferriera S."/>
            <person name="Flanigan M."/>
            <person name="Fosler C."/>
            <person name="Glodek A."/>
            <person name="Gu Z."/>
            <person name="Holt R.A."/>
            <person name="Jennings D."/>
            <person name="Kraft C.L."/>
            <person name="Lu F."/>
            <person name="Nguyen T."/>
            <person name="Nusskern D.R."/>
            <person name="Pfannkoch C.M."/>
            <person name="Sitter C."/>
            <person name="Sutton G.G."/>
            <person name="Venter J.C."/>
            <person name="Wang Z."/>
            <person name="Woodage T."/>
            <person name="Zheng X.H."/>
            <person name="Zhong F."/>
        </authorList>
    </citation>
    <scope>NUCLEOTIDE SEQUENCE [LARGE SCALE GENOMIC DNA]</scope>
    <source>
        <strain>BN</strain>
        <strain evidence="2">Sprague-Dawley</strain>
    </source>
</reference>
<dbReference type="AlphaFoldDB" id="A6K7Q1"/>
<evidence type="ECO:0000313" key="2">
    <source>
        <dbReference type="Proteomes" id="UP000234681"/>
    </source>
</evidence>
<dbReference type="Proteomes" id="UP000234681">
    <property type="component" value="Chromosome 7"/>
</dbReference>
<sequence length="24" mass="2632">MVTGIFSFNLHLVNLAPNCIMPSL</sequence>
<accession>A6K7Q1</accession>
<organism evidence="1 2">
    <name type="scientific">Rattus norvegicus</name>
    <name type="common">Rat</name>
    <dbReference type="NCBI Taxonomy" id="10116"/>
    <lineage>
        <taxon>Eukaryota</taxon>
        <taxon>Metazoa</taxon>
        <taxon>Chordata</taxon>
        <taxon>Craniata</taxon>
        <taxon>Vertebrata</taxon>
        <taxon>Euteleostomi</taxon>
        <taxon>Mammalia</taxon>
        <taxon>Eutheria</taxon>
        <taxon>Euarchontoglires</taxon>
        <taxon>Glires</taxon>
        <taxon>Rodentia</taxon>
        <taxon>Myomorpha</taxon>
        <taxon>Muroidea</taxon>
        <taxon>Muridae</taxon>
        <taxon>Murinae</taxon>
        <taxon>Rattus</taxon>
    </lineage>
</organism>
<evidence type="ECO:0000313" key="1">
    <source>
        <dbReference type="EMBL" id="EDL76594.1"/>
    </source>
</evidence>
<gene>
    <name evidence="1" type="ORF">rCG_59304</name>
</gene>